<dbReference type="SMART" id="SM00317">
    <property type="entry name" value="SET"/>
    <property type="match status" value="1"/>
</dbReference>
<dbReference type="Proteomes" id="UP001165121">
    <property type="component" value="Unassembled WGS sequence"/>
</dbReference>
<dbReference type="PROSITE" id="PS50280">
    <property type="entry name" value="SET"/>
    <property type="match status" value="1"/>
</dbReference>
<dbReference type="InterPro" id="IPR001214">
    <property type="entry name" value="SET_dom"/>
</dbReference>
<reference evidence="2" key="1">
    <citation type="submission" date="2023-04" db="EMBL/GenBank/DDBJ databases">
        <title>Phytophthora fragariaefolia NBRC 109709.</title>
        <authorList>
            <person name="Ichikawa N."/>
            <person name="Sato H."/>
            <person name="Tonouchi N."/>
        </authorList>
    </citation>
    <scope>NUCLEOTIDE SEQUENCE</scope>
    <source>
        <strain evidence="2">NBRC 109709</strain>
    </source>
</reference>
<evidence type="ECO:0000313" key="2">
    <source>
        <dbReference type="EMBL" id="GMF56396.1"/>
    </source>
</evidence>
<dbReference type="Pfam" id="PF00856">
    <property type="entry name" value="SET"/>
    <property type="match status" value="1"/>
</dbReference>
<comment type="caution">
    <text evidence="2">The sequence shown here is derived from an EMBL/GenBank/DDBJ whole genome shotgun (WGS) entry which is preliminary data.</text>
</comment>
<name>A0A9W6YAA7_9STRA</name>
<evidence type="ECO:0000259" key="1">
    <source>
        <dbReference type="PROSITE" id="PS50280"/>
    </source>
</evidence>
<dbReference type="InterPro" id="IPR046341">
    <property type="entry name" value="SET_dom_sf"/>
</dbReference>
<proteinExistence type="predicted"/>
<dbReference type="Gene3D" id="2.170.270.10">
    <property type="entry name" value="SET domain"/>
    <property type="match status" value="1"/>
</dbReference>
<protein>
    <submittedName>
        <fullName evidence="2">Unnamed protein product</fullName>
    </submittedName>
</protein>
<sequence>MNVGGFPHIAIRFNSTDHPFEPPPRRARPLIRCRTMAGLSAAKLPSETLYAGDVLEYYSMAFVCGDARGQRVVTFVSVDDTEGEPYSVTVDTGEMIPLINIVMRHADRFRNRFKTEYAKWRKLRTIHLSAGRGQASTRSSTLNAVLESAVEAGFVDTRRILAAKREERGCIDSGETVTRSGESEALIDPTSRSSIAREVARVEMPRTAITSYEADVSPPSEKNAVIPDSASPSAIIDLVSSDCEPDGVQGPLEQRGARAKTVKDQALEVHCIEGEIARGEHSVEALSDAELLKLQEYVKSIPTSGQRENIWHQATKRRMGCHVSRSRKLHRQAKCGITRNGTQIHHAKSLRAKKTKALLRLPSVMERLRNLHVRRAVFNEAVVDHPPIVKEVAWPLEIEFITECIVSDGTGISFHDTGDLGKCKCFRDCFMDSCENATCDIYCTPECCELGAVCSNAPRERTTLKLFDTGQVGLGVYTTMFLDVGDIIGEYAGKLCEYSALIPGQPNQAKKQNSGYTLLYNTKSVRNKFVYVEALDCGFTTRIISHAFDPNAAFVEVHNRTSVKVLVRMIKDVKAGAHITVDYGNERWFTCACDDCWGKQKKK</sequence>
<organism evidence="2 3">
    <name type="scientific">Phytophthora fragariaefolia</name>
    <dbReference type="NCBI Taxonomy" id="1490495"/>
    <lineage>
        <taxon>Eukaryota</taxon>
        <taxon>Sar</taxon>
        <taxon>Stramenopiles</taxon>
        <taxon>Oomycota</taxon>
        <taxon>Peronosporomycetes</taxon>
        <taxon>Peronosporales</taxon>
        <taxon>Peronosporaceae</taxon>
        <taxon>Phytophthora</taxon>
    </lineage>
</organism>
<evidence type="ECO:0000313" key="3">
    <source>
        <dbReference type="Proteomes" id="UP001165121"/>
    </source>
</evidence>
<dbReference type="EMBL" id="BSXT01003985">
    <property type="protein sequence ID" value="GMF56396.1"/>
    <property type="molecule type" value="Genomic_DNA"/>
</dbReference>
<dbReference type="SUPFAM" id="SSF82199">
    <property type="entry name" value="SET domain"/>
    <property type="match status" value="1"/>
</dbReference>
<dbReference type="OrthoDB" id="59296at2759"/>
<feature type="domain" description="SET" evidence="1">
    <location>
        <begin position="462"/>
        <end position="584"/>
    </location>
</feature>
<accession>A0A9W6YAA7</accession>
<keyword evidence="3" id="KW-1185">Reference proteome</keyword>
<gene>
    <name evidence="2" type="ORF">Pfra01_002391600</name>
</gene>
<dbReference type="AlphaFoldDB" id="A0A9W6YAA7"/>